<accession>A0ABN4I5B8</accession>
<dbReference type="Gene3D" id="1.10.10.10">
    <property type="entry name" value="Winged helix-like DNA-binding domain superfamily/Winged helix DNA-binding domain"/>
    <property type="match status" value="1"/>
</dbReference>
<evidence type="ECO:0000256" key="1">
    <source>
        <dbReference type="ARBA" id="ARBA00023125"/>
    </source>
</evidence>
<keyword evidence="4" id="KW-1185">Reference proteome</keyword>
<dbReference type="Proteomes" id="UP000067320">
    <property type="component" value="Chromosome"/>
</dbReference>
<dbReference type="RefSeq" id="WP_032983928.1">
    <property type="nucleotide sequence ID" value="NZ_CAKW01000015.1"/>
</dbReference>
<sequence length="187" mass="21494">MTIYGKDRFYIYGIEKILKALHRERGRGVHASPACVYVTSGMDIQEMYSLFFTFPPVHHSIFIASERYFESFNRLFPGLMKLCLPESLSVEELRQALSVMSLLYEQNQSAGYRPDIFKFTAAEQQIMRLLMRGHSLEDIARIRGVSPTTVSVQRNGLMKRTGTKSLQELCSLYTALRKSQKRALRPS</sequence>
<evidence type="ECO:0000313" key="4">
    <source>
        <dbReference type="Proteomes" id="UP000067320"/>
    </source>
</evidence>
<organism evidence="3 4">
    <name type="scientific">Cronobacter condimenti 1330</name>
    <dbReference type="NCBI Taxonomy" id="1073999"/>
    <lineage>
        <taxon>Bacteria</taxon>
        <taxon>Pseudomonadati</taxon>
        <taxon>Pseudomonadota</taxon>
        <taxon>Gammaproteobacteria</taxon>
        <taxon>Enterobacterales</taxon>
        <taxon>Enterobacteriaceae</taxon>
        <taxon>Cronobacter</taxon>
    </lineage>
</organism>
<dbReference type="InterPro" id="IPR016032">
    <property type="entry name" value="Sig_transdc_resp-reg_C-effctor"/>
</dbReference>
<dbReference type="SMART" id="SM00421">
    <property type="entry name" value="HTH_LUXR"/>
    <property type="match status" value="1"/>
</dbReference>
<reference evidence="3 4" key="2">
    <citation type="journal article" date="2016" name="Genome Announc.">
        <title>Fully Closed Genome Sequences of Five Type Strains of the Genus Cronobacter and One Cronobacter sakazakii Strain.</title>
        <authorList>
            <person name="Moine D."/>
            <person name="Kassam M."/>
            <person name="Baert L."/>
            <person name="Tang Y."/>
            <person name="Barretto C."/>
            <person name="Ngom Bru C."/>
            <person name="Klijn A."/>
            <person name="Descombes P."/>
        </authorList>
    </citation>
    <scope>NUCLEOTIDE SEQUENCE [LARGE SCALE GENOMIC DNA]</scope>
    <source>
        <strain evidence="3 4">LMG 26250</strain>
    </source>
</reference>
<gene>
    <name evidence="3" type="ORF">AFK62_02845</name>
</gene>
<keyword evidence="3" id="KW-0418">Kinase</keyword>
<proteinExistence type="predicted"/>
<dbReference type="PROSITE" id="PS50043">
    <property type="entry name" value="HTH_LUXR_2"/>
    <property type="match status" value="1"/>
</dbReference>
<dbReference type="Pfam" id="PF00196">
    <property type="entry name" value="GerE"/>
    <property type="match status" value="1"/>
</dbReference>
<dbReference type="EMBL" id="CP012264">
    <property type="protein sequence ID" value="ALB61503.1"/>
    <property type="molecule type" value="Genomic_DNA"/>
</dbReference>
<keyword evidence="3" id="KW-0808">Transferase</keyword>
<name>A0ABN4I5B8_9ENTR</name>
<dbReference type="SUPFAM" id="SSF46894">
    <property type="entry name" value="C-terminal effector domain of the bipartite response regulators"/>
    <property type="match status" value="1"/>
</dbReference>
<reference evidence="4" key="1">
    <citation type="submission" date="2015-09" db="EMBL/GenBank/DDBJ databases">
        <title>Cronobacter genome sequencing and assembly.</title>
        <authorList>
            <person name="Descombes P."/>
            <person name="Baert L."/>
            <person name="Ngom-Bru C."/>
            <person name="Barretto C."/>
        </authorList>
    </citation>
    <scope>NUCLEOTIDE SEQUENCE [LARGE SCALE GENOMIC DNA]</scope>
    <source>
        <strain evidence="4">LMG 26250</strain>
    </source>
</reference>
<evidence type="ECO:0000259" key="2">
    <source>
        <dbReference type="PROSITE" id="PS50043"/>
    </source>
</evidence>
<protein>
    <submittedName>
        <fullName evidence="3">Histidine kinase</fullName>
    </submittedName>
</protein>
<dbReference type="InterPro" id="IPR036388">
    <property type="entry name" value="WH-like_DNA-bd_sf"/>
</dbReference>
<keyword evidence="1" id="KW-0238">DNA-binding</keyword>
<dbReference type="CDD" id="cd06170">
    <property type="entry name" value="LuxR_C_like"/>
    <property type="match status" value="1"/>
</dbReference>
<evidence type="ECO:0000313" key="3">
    <source>
        <dbReference type="EMBL" id="ALB61503.1"/>
    </source>
</evidence>
<feature type="domain" description="HTH luxR-type" evidence="2">
    <location>
        <begin position="112"/>
        <end position="177"/>
    </location>
</feature>
<dbReference type="GO" id="GO:0016301">
    <property type="term" value="F:kinase activity"/>
    <property type="evidence" value="ECO:0007669"/>
    <property type="project" value="UniProtKB-KW"/>
</dbReference>
<dbReference type="InterPro" id="IPR000792">
    <property type="entry name" value="Tscrpt_reg_LuxR_C"/>
</dbReference>